<evidence type="ECO:0000313" key="2">
    <source>
        <dbReference type="EMBL" id="KAF2640026.1"/>
    </source>
</evidence>
<proteinExistence type="predicted"/>
<dbReference type="Proteomes" id="UP000799753">
    <property type="component" value="Unassembled WGS sequence"/>
</dbReference>
<organism evidence="2 3">
    <name type="scientific">Massarina eburnea CBS 473.64</name>
    <dbReference type="NCBI Taxonomy" id="1395130"/>
    <lineage>
        <taxon>Eukaryota</taxon>
        <taxon>Fungi</taxon>
        <taxon>Dikarya</taxon>
        <taxon>Ascomycota</taxon>
        <taxon>Pezizomycotina</taxon>
        <taxon>Dothideomycetes</taxon>
        <taxon>Pleosporomycetidae</taxon>
        <taxon>Pleosporales</taxon>
        <taxon>Massarineae</taxon>
        <taxon>Massarinaceae</taxon>
        <taxon>Massarina</taxon>
    </lineage>
</organism>
<accession>A0A6A6RWU7</accession>
<protein>
    <submittedName>
        <fullName evidence="2">Uncharacterized protein</fullName>
    </submittedName>
</protein>
<dbReference type="AlphaFoldDB" id="A0A6A6RWU7"/>
<gene>
    <name evidence="2" type="ORF">P280DRAFT_518456</name>
</gene>
<feature type="region of interest" description="Disordered" evidence="1">
    <location>
        <begin position="62"/>
        <end position="94"/>
    </location>
</feature>
<evidence type="ECO:0000313" key="3">
    <source>
        <dbReference type="Proteomes" id="UP000799753"/>
    </source>
</evidence>
<keyword evidence="3" id="KW-1185">Reference proteome</keyword>
<dbReference type="EMBL" id="MU006785">
    <property type="protein sequence ID" value="KAF2640026.1"/>
    <property type="molecule type" value="Genomic_DNA"/>
</dbReference>
<evidence type="ECO:0000256" key="1">
    <source>
        <dbReference type="SAM" id="MobiDB-lite"/>
    </source>
</evidence>
<name>A0A6A6RWU7_9PLEO</name>
<sequence length="126" mass="13764">MDNHYQSTPTIDYPRQSSKQFAVSSLGSVIPRDIDQSRAQSNYSASPALLAYQLHPTQMQPGYFQFSPIGPGQSRQSMESPISPRYDPLSPQALNSSTHYALSGEFVNLPAHDTTGMVRGGSTSIE</sequence>
<reference evidence="2" key="1">
    <citation type="journal article" date="2020" name="Stud. Mycol.">
        <title>101 Dothideomycetes genomes: a test case for predicting lifestyles and emergence of pathogens.</title>
        <authorList>
            <person name="Haridas S."/>
            <person name="Albert R."/>
            <person name="Binder M."/>
            <person name="Bloem J."/>
            <person name="Labutti K."/>
            <person name="Salamov A."/>
            <person name="Andreopoulos B."/>
            <person name="Baker S."/>
            <person name="Barry K."/>
            <person name="Bills G."/>
            <person name="Bluhm B."/>
            <person name="Cannon C."/>
            <person name="Castanera R."/>
            <person name="Culley D."/>
            <person name="Daum C."/>
            <person name="Ezra D."/>
            <person name="Gonzalez J."/>
            <person name="Henrissat B."/>
            <person name="Kuo A."/>
            <person name="Liang C."/>
            <person name="Lipzen A."/>
            <person name="Lutzoni F."/>
            <person name="Magnuson J."/>
            <person name="Mondo S."/>
            <person name="Nolan M."/>
            <person name="Ohm R."/>
            <person name="Pangilinan J."/>
            <person name="Park H.-J."/>
            <person name="Ramirez L."/>
            <person name="Alfaro M."/>
            <person name="Sun H."/>
            <person name="Tritt A."/>
            <person name="Yoshinaga Y."/>
            <person name="Zwiers L.-H."/>
            <person name="Turgeon B."/>
            <person name="Goodwin S."/>
            <person name="Spatafora J."/>
            <person name="Crous P."/>
            <person name="Grigoriev I."/>
        </authorList>
    </citation>
    <scope>NUCLEOTIDE SEQUENCE</scope>
    <source>
        <strain evidence="2">CBS 473.64</strain>
    </source>
</reference>